<dbReference type="EMBL" id="DF820466">
    <property type="protein sequence ID" value="GAK57655.1"/>
    <property type="molecule type" value="Genomic_DNA"/>
</dbReference>
<evidence type="ECO:0000313" key="2">
    <source>
        <dbReference type="Proteomes" id="UP000030661"/>
    </source>
</evidence>
<accession>A0A081BZA0</accession>
<organism evidence="1">
    <name type="scientific">Vecturithrix granuli</name>
    <dbReference type="NCBI Taxonomy" id="1499967"/>
    <lineage>
        <taxon>Bacteria</taxon>
        <taxon>Candidatus Moduliflexota</taxon>
        <taxon>Candidatus Vecturitrichia</taxon>
        <taxon>Candidatus Vecturitrichales</taxon>
        <taxon>Candidatus Vecturitrichaceae</taxon>
        <taxon>Candidatus Vecturithrix</taxon>
    </lineage>
</organism>
<keyword evidence="2" id="KW-1185">Reference proteome</keyword>
<name>A0A081BZA0_VECG1</name>
<reference evidence="1" key="1">
    <citation type="journal article" date="2015" name="PeerJ">
        <title>First genomic representation of candidate bacterial phylum KSB3 points to enhanced environmental sensing as a trigger of wastewater bulking.</title>
        <authorList>
            <person name="Sekiguchi Y."/>
            <person name="Ohashi A."/>
            <person name="Parks D.H."/>
            <person name="Yamauchi T."/>
            <person name="Tyson G.W."/>
            <person name="Hugenholtz P."/>
        </authorList>
    </citation>
    <scope>NUCLEOTIDE SEQUENCE [LARGE SCALE GENOMIC DNA]</scope>
</reference>
<sequence>MMKILKGIVKFRDLGMGAWEFETPDGEKYELIGGDDDLYRDGQKAEIKGRRRDDLMSAGNMGPIFEVHSAKIEIS</sequence>
<evidence type="ECO:0000313" key="1">
    <source>
        <dbReference type="EMBL" id="GAK57655.1"/>
    </source>
</evidence>
<dbReference type="AlphaFoldDB" id="A0A081BZA0"/>
<dbReference type="HOGENOM" id="CLU_177665_1_0_0"/>
<dbReference type="Proteomes" id="UP000030661">
    <property type="component" value="Unassembled WGS sequence"/>
</dbReference>
<protein>
    <submittedName>
        <fullName evidence="1">Uncharacterized protein</fullName>
    </submittedName>
</protein>
<gene>
    <name evidence="1" type="ORF">U27_04622</name>
</gene>
<proteinExistence type="predicted"/>